<keyword evidence="1" id="KW-0805">Transcription regulation</keyword>
<keyword evidence="3" id="KW-0804">Transcription</keyword>
<dbReference type="Pfam" id="PF00356">
    <property type="entry name" value="LacI"/>
    <property type="match status" value="1"/>
</dbReference>
<dbReference type="Proteomes" id="UP001220478">
    <property type="component" value="Chromosome"/>
</dbReference>
<dbReference type="CDD" id="cd06283">
    <property type="entry name" value="PBP1_RegR_EndR_KdgR-like"/>
    <property type="match status" value="1"/>
</dbReference>
<feature type="domain" description="HTH lacI-type" evidence="4">
    <location>
        <begin position="7"/>
        <end position="62"/>
    </location>
</feature>
<dbReference type="GO" id="GO:0003677">
    <property type="term" value="F:DNA binding"/>
    <property type="evidence" value="ECO:0007669"/>
    <property type="project" value="UniProtKB-KW"/>
</dbReference>
<organism evidence="5 6">
    <name type="scientific">Amygdalobacter indicium</name>
    <dbReference type="NCBI Taxonomy" id="3029272"/>
    <lineage>
        <taxon>Bacteria</taxon>
        <taxon>Bacillati</taxon>
        <taxon>Bacillota</taxon>
        <taxon>Clostridia</taxon>
        <taxon>Eubacteriales</taxon>
        <taxon>Oscillospiraceae</taxon>
        <taxon>Amygdalobacter</taxon>
    </lineage>
</organism>
<dbReference type="EMBL" id="CP118868">
    <property type="protein sequence ID" value="WEG35773.1"/>
    <property type="molecule type" value="Genomic_DNA"/>
</dbReference>
<protein>
    <submittedName>
        <fullName evidence="5">LacI family DNA-binding transcriptional regulator</fullName>
    </submittedName>
</protein>
<evidence type="ECO:0000259" key="4">
    <source>
        <dbReference type="PROSITE" id="PS50932"/>
    </source>
</evidence>
<gene>
    <name evidence="5" type="ORF">PYS61_01010</name>
</gene>
<keyword evidence="2 5" id="KW-0238">DNA-binding</keyword>
<dbReference type="SUPFAM" id="SSF47413">
    <property type="entry name" value="lambda repressor-like DNA-binding domains"/>
    <property type="match status" value="1"/>
</dbReference>
<dbReference type="Pfam" id="PF00532">
    <property type="entry name" value="Peripla_BP_1"/>
    <property type="match status" value="1"/>
</dbReference>
<evidence type="ECO:0000313" key="6">
    <source>
        <dbReference type="Proteomes" id="UP001220478"/>
    </source>
</evidence>
<evidence type="ECO:0000256" key="1">
    <source>
        <dbReference type="ARBA" id="ARBA00023015"/>
    </source>
</evidence>
<sequence>MQCKDKVTIDTVAERAKVSKATVSRYLNGKLKMISEDKQERIFHAINELKYKPNRTAQSLKSKTSGMIGCIVSDMGSPFSSILTKGINKECIKRGYQLILTDSEDDAVIEKNAINSLIERNVDGLIINSTGNNDRFILELYEKGLPIVLADRPLATEGEIDTVTTNNAESIKMALLYLKKIGYTKIAFFSSAVKTNEVRKIRYQAFCQNVQEIFKYPGEEYAYFYSDLMDCKDKLNVFISNNPSERIAILAINGVCLLDVLKVIINYTGINIGTEIGICGFDNWGWADLIGPGITTITQNTWKVGETAAKLLFERILENPQAEARTKVLNNLLEVRGSTVCFAK</sequence>
<dbReference type="InterPro" id="IPR000843">
    <property type="entry name" value="HTH_LacI"/>
</dbReference>
<dbReference type="Gene3D" id="3.40.50.2300">
    <property type="match status" value="2"/>
</dbReference>
<dbReference type="PANTHER" id="PTHR30146">
    <property type="entry name" value="LACI-RELATED TRANSCRIPTIONAL REPRESSOR"/>
    <property type="match status" value="1"/>
</dbReference>
<evidence type="ECO:0000256" key="2">
    <source>
        <dbReference type="ARBA" id="ARBA00023125"/>
    </source>
</evidence>
<dbReference type="InterPro" id="IPR028082">
    <property type="entry name" value="Peripla_BP_I"/>
</dbReference>
<dbReference type="InterPro" id="IPR001761">
    <property type="entry name" value="Peripla_BP/Lac1_sug-bd_dom"/>
</dbReference>
<evidence type="ECO:0000256" key="3">
    <source>
        <dbReference type="ARBA" id="ARBA00023163"/>
    </source>
</evidence>
<dbReference type="InterPro" id="IPR010982">
    <property type="entry name" value="Lambda_DNA-bd_dom_sf"/>
</dbReference>
<dbReference type="PANTHER" id="PTHR30146:SF145">
    <property type="entry name" value="RIBOSE OPERON REPRESSOR"/>
    <property type="match status" value="1"/>
</dbReference>
<dbReference type="RefSeq" id="WP_315571880.1">
    <property type="nucleotide sequence ID" value="NZ_CP118868.1"/>
</dbReference>
<proteinExistence type="predicted"/>
<keyword evidence="6" id="KW-1185">Reference proteome</keyword>
<accession>A0ABY8C520</accession>
<dbReference type="CDD" id="cd01392">
    <property type="entry name" value="HTH_LacI"/>
    <property type="match status" value="1"/>
</dbReference>
<dbReference type="SUPFAM" id="SSF53822">
    <property type="entry name" value="Periplasmic binding protein-like I"/>
    <property type="match status" value="1"/>
</dbReference>
<dbReference type="SMART" id="SM00354">
    <property type="entry name" value="HTH_LACI"/>
    <property type="match status" value="1"/>
</dbReference>
<evidence type="ECO:0000313" key="5">
    <source>
        <dbReference type="EMBL" id="WEG35773.1"/>
    </source>
</evidence>
<name>A0ABY8C520_9FIRM</name>
<dbReference type="PROSITE" id="PS50932">
    <property type="entry name" value="HTH_LACI_2"/>
    <property type="match status" value="1"/>
</dbReference>
<dbReference type="Gene3D" id="1.10.260.40">
    <property type="entry name" value="lambda repressor-like DNA-binding domains"/>
    <property type="match status" value="1"/>
</dbReference>
<reference evidence="5 6" key="1">
    <citation type="submission" date="2023-02" db="EMBL/GenBank/DDBJ databases">
        <title>Novel Oscillospiraceae bacterial genomes.</title>
        <authorList>
            <person name="Srinivasan S."/>
            <person name="Austin M.N."/>
            <person name="Fiedler T.L."/>
            <person name="Strenk S.M."/>
            <person name="Agnew K.J."/>
            <person name="Nagana Gowda G.A."/>
            <person name="Raftery D."/>
            <person name="Beamer M.A."/>
            <person name="Achilles S.L."/>
            <person name="Wiesenfeld H.C."/>
            <person name="Fredricks D.N."/>
            <person name="Hillier S.L."/>
        </authorList>
    </citation>
    <scope>NUCLEOTIDE SEQUENCE [LARGE SCALE GENOMIC DNA]</scope>
    <source>
        <strain evidence="5 6">CHIC02 1186E3-8</strain>
    </source>
</reference>